<proteinExistence type="predicted"/>
<reference evidence="1 2" key="1">
    <citation type="submission" date="2023-10" db="EMBL/GenBank/DDBJ databases">
        <title>Xenorhabdus taiwanensis sp. nov., a symbiotic bacterium associated with the entomopathogenic nematode Steinernema taiwanensis.</title>
        <authorList>
            <person name="Tseng C.T."/>
            <person name="Shu H.Y."/>
            <person name="Chen M.H."/>
            <person name="Fang Y.J."/>
            <person name="Wu T.L."/>
            <person name="Lin Y.C."/>
            <person name="Huang C.J."/>
        </authorList>
    </citation>
    <scope>NUCLEOTIDE SEQUENCE [LARGE SCALE GENOMIC DNA]</scope>
    <source>
        <strain evidence="1 2">TCT-1</strain>
    </source>
</reference>
<dbReference type="Proteomes" id="UP001529514">
    <property type="component" value="Chromosome"/>
</dbReference>
<name>A0ABN7C0V0_9GAMM</name>
<organism evidence="1 2">
    <name type="scientific">Xenorhabdus taiwanensis</name>
    <dbReference type="NCBI Taxonomy" id="3085177"/>
    <lineage>
        <taxon>Bacteria</taxon>
        <taxon>Pseudomonadati</taxon>
        <taxon>Pseudomonadota</taxon>
        <taxon>Gammaproteobacteria</taxon>
        <taxon>Enterobacterales</taxon>
        <taxon>Morganellaceae</taxon>
        <taxon>Xenorhabdus</taxon>
    </lineage>
</organism>
<accession>A0ABN7C0V0</accession>
<dbReference type="EMBL" id="AP028978">
    <property type="protein sequence ID" value="BET96197.1"/>
    <property type="molecule type" value="Genomic_DNA"/>
</dbReference>
<evidence type="ECO:0000313" key="1">
    <source>
        <dbReference type="EMBL" id="BET96197.1"/>
    </source>
</evidence>
<gene>
    <name evidence="1" type="ORF">TCT1_11180</name>
</gene>
<sequence>MGLVNRLYGIVLFVCADEFYVPPACGVKDGNYQAAVVPLDVEYHAIVFQEIVDVAFMGDFDGCKTKKPPSLVASA</sequence>
<keyword evidence="2" id="KW-1185">Reference proteome</keyword>
<protein>
    <submittedName>
        <fullName evidence="1">Uncharacterized protein</fullName>
    </submittedName>
</protein>
<evidence type="ECO:0000313" key="2">
    <source>
        <dbReference type="Proteomes" id="UP001529514"/>
    </source>
</evidence>